<dbReference type="GO" id="GO:0016625">
    <property type="term" value="F:oxidoreductase activity, acting on the aldehyde or oxo group of donors, iron-sulfur protein as acceptor"/>
    <property type="evidence" value="ECO:0007669"/>
    <property type="project" value="InterPro"/>
</dbReference>
<dbReference type="Gene3D" id="3.60.9.10">
    <property type="entry name" value="Aldehyde ferredoxin oxidoreductase, N-terminal domain"/>
    <property type="match status" value="1"/>
</dbReference>
<dbReference type="InterPro" id="IPR036503">
    <property type="entry name" value="Ald_Fedxn_OxRdtase_N_sf"/>
</dbReference>
<sequence>MSFGWSGQILRVDLSNRKSSTEPTEPYTQSFIGGRGISVKIMYDEVGPEISPFDPGNRLLLGAGVLGGTPAPSSSRTKVTSMSPFGLLTSAGLGGFIGAEIKQAGYDNIIIEGKSDKPVYLYIHNDSVEFKDATHLRGKNTWETQQIIKEEMGGSVHSMCIGPGGENLVSFGCILTGRGSAAARGGLGAIMGSKNLKAIEGRIPA</sequence>
<proteinExistence type="predicted"/>
<protein>
    <recommendedName>
        <fullName evidence="1">Aldehyde ferredoxin oxidoreductase N-terminal domain-containing protein</fullName>
    </recommendedName>
</protein>
<dbReference type="EMBL" id="BARV01011753">
    <property type="protein sequence ID" value="GAI11763.1"/>
    <property type="molecule type" value="Genomic_DNA"/>
</dbReference>
<organism evidence="2">
    <name type="scientific">marine sediment metagenome</name>
    <dbReference type="NCBI Taxonomy" id="412755"/>
    <lineage>
        <taxon>unclassified sequences</taxon>
        <taxon>metagenomes</taxon>
        <taxon>ecological metagenomes</taxon>
    </lineage>
</organism>
<comment type="caution">
    <text evidence="2">The sequence shown here is derived from an EMBL/GenBank/DDBJ whole genome shotgun (WGS) entry which is preliminary data.</text>
</comment>
<gene>
    <name evidence="2" type="ORF">S06H3_22123</name>
</gene>
<dbReference type="PANTHER" id="PTHR30038">
    <property type="entry name" value="ALDEHYDE FERREDOXIN OXIDOREDUCTASE"/>
    <property type="match status" value="1"/>
</dbReference>
<dbReference type="SUPFAM" id="SSF56228">
    <property type="entry name" value="Aldehyde ferredoxin oxidoreductase, N-terminal domain"/>
    <property type="match status" value="1"/>
</dbReference>
<dbReference type="InterPro" id="IPR051919">
    <property type="entry name" value="W-dependent_AOR"/>
</dbReference>
<dbReference type="PANTHER" id="PTHR30038:SF0">
    <property type="entry name" value="TUNGSTEN-CONTAINING ALDEHYDE FERREDOXIN OXIDOREDUCTASE"/>
    <property type="match status" value="1"/>
</dbReference>
<dbReference type="SMART" id="SM00790">
    <property type="entry name" value="AFOR_N"/>
    <property type="match status" value="1"/>
</dbReference>
<dbReference type="InterPro" id="IPR013983">
    <property type="entry name" value="Ald_Fedxn_OxRdtase_N"/>
</dbReference>
<dbReference type="GO" id="GO:0051536">
    <property type="term" value="F:iron-sulfur cluster binding"/>
    <property type="evidence" value="ECO:0007669"/>
    <property type="project" value="InterPro"/>
</dbReference>
<evidence type="ECO:0000259" key="1">
    <source>
        <dbReference type="SMART" id="SM00790"/>
    </source>
</evidence>
<reference evidence="2" key="1">
    <citation type="journal article" date="2014" name="Front. Microbiol.">
        <title>High frequency of phylogenetically diverse reductive dehalogenase-homologous genes in deep subseafloor sedimentary metagenomes.</title>
        <authorList>
            <person name="Kawai M."/>
            <person name="Futagami T."/>
            <person name="Toyoda A."/>
            <person name="Takaki Y."/>
            <person name="Nishi S."/>
            <person name="Hori S."/>
            <person name="Arai W."/>
            <person name="Tsubouchi T."/>
            <person name="Morono Y."/>
            <person name="Uchiyama I."/>
            <person name="Ito T."/>
            <person name="Fujiyama A."/>
            <person name="Inagaki F."/>
            <person name="Takami H."/>
        </authorList>
    </citation>
    <scope>NUCLEOTIDE SEQUENCE</scope>
    <source>
        <strain evidence="2">Expedition CK06-06</strain>
    </source>
</reference>
<feature type="non-terminal residue" evidence="2">
    <location>
        <position position="205"/>
    </location>
</feature>
<feature type="domain" description="Aldehyde ferredoxin oxidoreductase N-terminal" evidence="1">
    <location>
        <begin position="5"/>
        <end position="203"/>
    </location>
</feature>
<dbReference type="AlphaFoldDB" id="X1KYG0"/>
<evidence type="ECO:0000313" key="2">
    <source>
        <dbReference type="EMBL" id="GAI11763.1"/>
    </source>
</evidence>
<accession>X1KYG0</accession>
<name>X1KYG0_9ZZZZ</name>
<dbReference type="Pfam" id="PF02730">
    <property type="entry name" value="AFOR_N"/>
    <property type="match status" value="1"/>
</dbReference>